<evidence type="ECO:0000313" key="2">
    <source>
        <dbReference type="Proteomes" id="UP000275951"/>
    </source>
</evidence>
<name>A0A2S0RNW7_9ACTO</name>
<dbReference type="RefSeq" id="WP_024964686.1">
    <property type="nucleotide sequence ID" value="NZ_CP012649.1"/>
</dbReference>
<accession>A0A2S0RNW7</accession>
<sequence length="318" mass="34390">MQLTTGVFWSEPWHAQIGIDPRIGISLDGLSHTELAFIDTLTRPQEDVELQVRAEAAGISRRRLVRLLAMLERAGVLDRQPSGGVDHIPWRRIRRAVPDRGQRHVHIARADYLGAGIAIALARCGVGKITTEDPGVVSFNDHPAMTAAGLGHSRAQTLKTLLRREYPKIRTSGVDFAVRPPDLAVVSGVYATDPVTVGMLLSQSIPVYQAWIEEVDVYAGPLSIPHETACGTCLMLHRTDLDPHWPVLIQQACAAAPLVPEMTSAMMAISLAVRDIVAWLDGSPAPDMWRVGPAPLAPEPLVLPPHPRCGCTALGTAA</sequence>
<dbReference type="InterPro" id="IPR035985">
    <property type="entry name" value="Ubiquitin-activating_enz"/>
</dbReference>
<protein>
    <submittedName>
        <fullName evidence="1">Uncharacterized protein</fullName>
    </submittedName>
</protein>
<dbReference type="STRING" id="1661.CQ11_10500"/>
<reference evidence="1 2" key="1">
    <citation type="submission" date="2018-11" db="EMBL/GenBank/DDBJ databases">
        <title>Multidrug-resistant genes are associated with an 42-kb island TGI1 carrying a complex class 1 integron in a Trueperella pyogenes.</title>
        <authorList>
            <person name="Dong W."/>
        </authorList>
    </citation>
    <scope>NUCLEOTIDE SEQUENCE [LARGE SCALE GENOMIC DNA]</scope>
    <source>
        <strain evidence="1 2">TP4</strain>
    </source>
</reference>
<dbReference type="AlphaFoldDB" id="A0A2S0RNW7"/>
<dbReference type="Gene3D" id="3.40.50.720">
    <property type="entry name" value="NAD(P)-binding Rossmann-like Domain"/>
    <property type="match status" value="1"/>
</dbReference>
<gene>
    <name evidence="1" type="ORF">EBQ10_10210</name>
</gene>
<organism evidence="1 2">
    <name type="scientific">Trueperella pyogenes</name>
    <dbReference type="NCBI Taxonomy" id="1661"/>
    <lineage>
        <taxon>Bacteria</taxon>
        <taxon>Bacillati</taxon>
        <taxon>Actinomycetota</taxon>
        <taxon>Actinomycetes</taxon>
        <taxon>Actinomycetales</taxon>
        <taxon>Actinomycetaceae</taxon>
        <taxon>Trueperella</taxon>
    </lineage>
</organism>
<dbReference type="GeneID" id="97530573"/>
<dbReference type="Proteomes" id="UP000275951">
    <property type="component" value="Chromosome"/>
</dbReference>
<dbReference type="GO" id="GO:0008641">
    <property type="term" value="F:ubiquitin-like modifier activating enzyme activity"/>
    <property type="evidence" value="ECO:0007669"/>
    <property type="project" value="InterPro"/>
</dbReference>
<evidence type="ECO:0000313" key="1">
    <source>
        <dbReference type="EMBL" id="AZR07621.1"/>
    </source>
</evidence>
<dbReference type="SUPFAM" id="SSF69572">
    <property type="entry name" value="Activating enzymes of the ubiquitin-like proteins"/>
    <property type="match status" value="1"/>
</dbReference>
<proteinExistence type="predicted"/>
<dbReference type="EMBL" id="CP033905">
    <property type="protein sequence ID" value="AZR07621.1"/>
    <property type="molecule type" value="Genomic_DNA"/>
</dbReference>
<dbReference type="OrthoDB" id="4426339at2"/>